<dbReference type="Proteomes" id="UP000689195">
    <property type="component" value="Unassembled WGS sequence"/>
</dbReference>
<sequence length="203" mass="24120">MQNNQNSEVQSQFPVLISQNYFQNEYDQELEILEIEAEKQCFSQLFDELCAYSINPQEETSIQKKKCNKINKFRKGSNKILKKQQEKKRKEQLIDQILQKHQRRDFNEFKQKMFIAECNTEDIQEQQGEWHQDHQEQVQEHVVIPLGYVNDCKDQMLLNKRINKVNNNDNCSKLNNNYEINNNSLLMNAFNIPIANAPILPNL</sequence>
<protein>
    <submittedName>
        <fullName evidence="1">Uncharacterized protein</fullName>
    </submittedName>
</protein>
<proteinExistence type="predicted"/>
<accession>A0A8S1X9P8</accession>
<gene>
    <name evidence="1" type="ORF">PPENT_87.1.T1160127</name>
</gene>
<dbReference type="OrthoDB" id="311057at2759"/>
<evidence type="ECO:0000313" key="1">
    <source>
        <dbReference type="EMBL" id="CAD8197816.1"/>
    </source>
</evidence>
<evidence type="ECO:0000313" key="2">
    <source>
        <dbReference type="Proteomes" id="UP000689195"/>
    </source>
</evidence>
<organism evidence="1 2">
    <name type="scientific">Paramecium pentaurelia</name>
    <dbReference type="NCBI Taxonomy" id="43138"/>
    <lineage>
        <taxon>Eukaryota</taxon>
        <taxon>Sar</taxon>
        <taxon>Alveolata</taxon>
        <taxon>Ciliophora</taxon>
        <taxon>Intramacronucleata</taxon>
        <taxon>Oligohymenophorea</taxon>
        <taxon>Peniculida</taxon>
        <taxon>Parameciidae</taxon>
        <taxon>Paramecium</taxon>
    </lineage>
</organism>
<reference evidence="1" key="1">
    <citation type="submission" date="2021-01" db="EMBL/GenBank/DDBJ databases">
        <authorList>
            <consortium name="Genoscope - CEA"/>
            <person name="William W."/>
        </authorList>
    </citation>
    <scope>NUCLEOTIDE SEQUENCE</scope>
</reference>
<name>A0A8S1X9P8_9CILI</name>
<dbReference type="EMBL" id="CAJJDO010000116">
    <property type="protein sequence ID" value="CAD8197816.1"/>
    <property type="molecule type" value="Genomic_DNA"/>
</dbReference>
<keyword evidence="2" id="KW-1185">Reference proteome</keyword>
<comment type="caution">
    <text evidence="1">The sequence shown here is derived from an EMBL/GenBank/DDBJ whole genome shotgun (WGS) entry which is preliminary data.</text>
</comment>
<dbReference type="AlphaFoldDB" id="A0A8S1X9P8"/>